<evidence type="ECO:0000313" key="1">
    <source>
        <dbReference type="EMBL" id="RUO96871.1"/>
    </source>
</evidence>
<sequence length="158" mass="18161">MNDNSSQASEPLVLPLETLREIVQYIRFTPSFDQLDVWAFSLVSIAWRKATEHTEATKVADSILSPDEVWKNKLSPVRFKELLKETKRLGIDYNEKFGKYVIDIDDIRKHLLPITSVPHLGKFTFHAKSVTPMPALARPPSYQPFLFIHTEPSIQVLK</sequence>
<evidence type="ECO:0008006" key="3">
    <source>
        <dbReference type="Google" id="ProtNLM"/>
    </source>
</evidence>
<dbReference type="EMBL" id="RBNI01019295">
    <property type="protein sequence ID" value="RUO96871.1"/>
    <property type="molecule type" value="Genomic_DNA"/>
</dbReference>
<dbReference type="AlphaFoldDB" id="A0A433A2G8"/>
<keyword evidence="2" id="KW-1185">Reference proteome</keyword>
<accession>A0A433A2G8</accession>
<evidence type="ECO:0000313" key="2">
    <source>
        <dbReference type="Proteomes" id="UP000268093"/>
    </source>
</evidence>
<gene>
    <name evidence="1" type="ORF">BC936DRAFT_141318</name>
</gene>
<organism evidence="1 2">
    <name type="scientific">Jimgerdemannia flammicorona</name>
    <dbReference type="NCBI Taxonomy" id="994334"/>
    <lineage>
        <taxon>Eukaryota</taxon>
        <taxon>Fungi</taxon>
        <taxon>Fungi incertae sedis</taxon>
        <taxon>Mucoromycota</taxon>
        <taxon>Mucoromycotina</taxon>
        <taxon>Endogonomycetes</taxon>
        <taxon>Endogonales</taxon>
        <taxon>Endogonaceae</taxon>
        <taxon>Jimgerdemannia</taxon>
    </lineage>
</organism>
<name>A0A433A2G8_9FUNG</name>
<reference evidence="1 2" key="1">
    <citation type="journal article" date="2018" name="New Phytol.">
        <title>Phylogenomics of Endogonaceae and evolution of mycorrhizas within Mucoromycota.</title>
        <authorList>
            <person name="Chang Y."/>
            <person name="Desiro A."/>
            <person name="Na H."/>
            <person name="Sandor L."/>
            <person name="Lipzen A."/>
            <person name="Clum A."/>
            <person name="Barry K."/>
            <person name="Grigoriev I.V."/>
            <person name="Martin F.M."/>
            <person name="Stajich J.E."/>
            <person name="Smith M.E."/>
            <person name="Bonito G."/>
            <person name="Spatafora J.W."/>
        </authorList>
    </citation>
    <scope>NUCLEOTIDE SEQUENCE [LARGE SCALE GENOMIC DNA]</scope>
    <source>
        <strain evidence="1 2">GMNB39</strain>
    </source>
</reference>
<protein>
    <recommendedName>
        <fullName evidence="3">F-box domain-containing protein</fullName>
    </recommendedName>
</protein>
<comment type="caution">
    <text evidence="1">The sequence shown here is derived from an EMBL/GenBank/DDBJ whole genome shotgun (WGS) entry which is preliminary data.</text>
</comment>
<proteinExistence type="predicted"/>
<dbReference type="Proteomes" id="UP000268093">
    <property type="component" value="Unassembled WGS sequence"/>
</dbReference>